<gene>
    <name evidence="2" type="ORF">HA052_19845</name>
</gene>
<proteinExistence type="predicted"/>
<dbReference type="PANTHER" id="PTHR13696">
    <property type="entry name" value="P-LOOP CONTAINING NUCLEOSIDE TRIPHOSPHATE HYDROLASE"/>
    <property type="match status" value="1"/>
</dbReference>
<comment type="caution">
    <text evidence="2">The sequence shown here is derived from an EMBL/GenBank/DDBJ whole genome shotgun (WGS) entry which is preliminary data.</text>
</comment>
<dbReference type="InterPro" id="IPR025669">
    <property type="entry name" value="AAA_dom"/>
</dbReference>
<reference evidence="2 3" key="1">
    <citation type="submission" date="2020-03" db="EMBL/GenBank/DDBJ databases">
        <title>Draft genome sequence of environmentally isolated cultures.</title>
        <authorList>
            <person name="Wilson H.S."/>
            <person name="De Leon M.E."/>
        </authorList>
    </citation>
    <scope>NUCLEOTIDE SEQUENCE [LARGE SCALE GENOMIC DNA]</scope>
    <source>
        <strain evidence="2 3">HSC-31F16</strain>
    </source>
</reference>
<name>A0ABX0L8V4_9NEIS</name>
<dbReference type="InterPro" id="IPR027417">
    <property type="entry name" value="P-loop_NTPase"/>
</dbReference>
<keyword evidence="3" id="KW-1185">Reference proteome</keyword>
<organism evidence="2 3">
    <name type="scientific">Chromobacterium fluminis</name>
    <dbReference type="NCBI Taxonomy" id="3044269"/>
    <lineage>
        <taxon>Bacteria</taxon>
        <taxon>Pseudomonadati</taxon>
        <taxon>Pseudomonadota</taxon>
        <taxon>Betaproteobacteria</taxon>
        <taxon>Neisseriales</taxon>
        <taxon>Chromobacteriaceae</taxon>
        <taxon>Chromobacterium</taxon>
    </lineage>
</organism>
<evidence type="ECO:0000313" key="2">
    <source>
        <dbReference type="EMBL" id="NHR07448.1"/>
    </source>
</evidence>
<dbReference type="SUPFAM" id="SSF52540">
    <property type="entry name" value="P-loop containing nucleoside triphosphate hydrolases"/>
    <property type="match status" value="1"/>
</dbReference>
<evidence type="ECO:0000259" key="1">
    <source>
        <dbReference type="Pfam" id="PF13614"/>
    </source>
</evidence>
<protein>
    <submittedName>
        <fullName evidence="2">ParA family protein</fullName>
    </submittedName>
</protein>
<dbReference type="Gene3D" id="3.40.50.300">
    <property type="entry name" value="P-loop containing nucleotide triphosphate hydrolases"/>
    <property type="match status" value="1"/>
</dbReference>
<accession>A0ABX0L8V4</accession>
<evidence type="ECO:0000313" key="3">
    <source>
        <dbReference type="Proteomes" id="UP001515641"/>
    </source>
</evidence>
<feature type="domain" description="AAA" evidence="1">
    <location>
        <begin position="12"/>
        <end position="182"/>
    </location>
</feature>
<dbReference type="CDD" id="cd02042">
    <property type="entry name" value="ParAB_family"/>
    <property type="match status" value="1"/>
</dbReference>
<dbReference type="InterPro" id="IPR050678">
    <property type="entry name" value="DNA_Partitioning_ATPase"/>
</dbReference>
<dbReference type="EMBL" id="JAAOMA010000034">
    <property type="protein sequence ID" value="NHR07448.1"/>
    <property type="molecule type" value="Genomic_DNA"/>
</dbReference>
<sequence length="267" mass="29329">MAVNSFKNLLATIVAFAFQKGGVTKSTQTYSTACRAAESDIKTILIDFDEGDLTVLFPDDDSGRNYIKASHLVSGDLDGRELRQVGENLYLIEADEAILDVDELGIDHVAGMLQQSLQRLRVGFGLIVIDTPPNLQGRMLAAMAASHAVVSPINMGPFTMARLTKFETAFLNVQERYNPKLHHLGWLPCNINSNSRDQLEGLEFLKAKCGEQMFDTVVMARNTASTSLAYKRPVWHQATNGAQRVAAREQLAACDAVLARLAEVETE</sequence>
<dbReference type="Pfam" id="PF13614">
    <property type="entry name" value="AAA_31"/>
    <property type="match status" value="1"/>
</dbReference>
<dbReference type="Proteomes" id="UP001515641">
    <property type="component" value="Unassembled WGS sequence"/>
</dbReference>
<dbReference type="PANTHER" id="PTHR13696:SF99">
    <property type="entry name" value="COBYRINIC ACID AC-DIAMIDE SYNTHASE"/>
    <property type="match status" value="1"/>
</dbReference>
<dbReference type="RefSeq" id="WP_166453255.1">
    <property type="nucleotide sequence ID" value="NZ_JAAOMA010000034.1"/>
</dbReference>